<dbReference type="RefSeq" id="XP_038742449.1">
    <property type="nucleotide sequence ID" value="XM_038892213.1"/>
</dbReference>
<keyword evidence="1" id="KW-0677">Repeat</keyword>
<proteinExistence type="predicted"/>
<dbReference type="InterPro" id="IPR056884">
    <property type="entry name" value="NPHP3-like_N"/>
</dbReference>
<dbReference type="GeneID" id="62165287"/>
<feature type="repeat" description="ANK" evidence="2">
    <location>
        <begin position="886"/>
        <end position="918"/>
    </location>
</feature>
<dbReference type="Pfam" id="PF12796">
    <property type="entry name" value="Ank_2"/>
    <property type="match status" value="1"/>
</dbReference>
<organism evidence="5 6">
    <name type="scientific">Colletotrichum karsti</name>
    <dbReference type="NCBI Taxonomy" id="1095194"/>
    <lineage>
        <taxon>Eukaryota</taxon>
        <taxon>Fungi</taxon>
        <taxon>Dikarya</taxon>
        <taxon>Ascomycota</taxon>
        <taxon>Pezizomycotina</taxon>
        <taxon>Sordariomycetes</taxon>
        <taxon>Hypocreomycetidae</taxon>
        <taxon>Glomerellales</taxon>
        <taxon>Glomerellaceae</taxon>
        <taxon>Colletotrichum</taxon>
        <taxon>Colletotrichum boninense species complex</taxon>
    </lineage>
</organism>
<dbReference type="InterPro" id="IPR036770">
    <property type="entry name" value="Ankyrin_rpt-contain_sf"/>
</dbReference>
<dbReference type="PANTHER" id="PTHR10039">
    <property type="entry name" value="AMELOGENIN"/>
    <property type="match status" value="1"/>
</dbReference>
<dbReference type="SMART" id="SM00248">
    <property type="entry name" value="ANK"/>
    <property type="match status" value="4"/>
</dbReference>
<reference evidence="5" key="1">
    <citation type="submission" date="2020-03" db="EMBL/GenBank/DDBJ databases">
        <authorList>
            <person name="He L."/>
        </authorList>
    </citation>
    <scope>NUCLEOTIDE SEQUENCE</scope>
    <source>
        <strain evidence="5">CkLH20</strain>
    </source>
</reference>
<dbReference type="InterPro" id="IPR002110">
    <property type="entry name" value="Ankyrin_rpt"/>
</dbReference>
<dbReference type="AlphaFoldDB" id="A0A9P6HY53"/>
<dbReference type="Gene3D" id="3.40.50.300">
    <property type="entry name" value="P-loop containing nucleotide triphosphate hydrolases"/>
    <property type="match status" value="1"/>
</dbReference>
<sequence>MVSRQGSWPLSARSRPSVAAVANSDEAHDAQKALSFWVSEARKLPEDQRAFFLDGNQAESYSDYVEVLKNAVQQKADTSLVMRFSKKLLPIYHLANSIAPIATSASQLNPMPASLVLGGITCILSLTVSFDQYQNKILETLEYMVDAVNNVNLYRDKKMFDSDAGVKTCEIRLATDILEFGVTVARMFYNKEGKGKNSLRTALKMQGNPFEAHLLDIKTNFEAHLRSLEAQRQLVRSDWAKSTNEGVAQLLESGYREKEKATEAEALRRNKEDDKERQKQQRQFLEWLPSIDFSGPQEDHFERRVDGSGSWLVEHETFKSWRESLPSTLLWVYGKPGSGKSHLAAKAIDELSQDPSRTSSSALAYVYCSSISSRKGIDFSGILASILAQLCRQLPLTEDLGHLISRQDYGEGSGPTRREMRNGIAQALSKFQTSYIVIDGLDECHGWEDDHFKEFCGFILELTTPLSRSTKILVLSRPSYAEIDRIVAGFPRIQVDDGANLPDLEHYISQKVEEVLRDPSEDERIEFQGIKEQLLKNSTGTFLWPDRKLSHLKEIGSIEDMSNAMENATEGLDDLYRQDIQRILAKPSRFIRERAMNALLWITNSRRPLFKAELIEALSVKRGRRGLTVRQRLSSSIPLCTECADLIFEKDGTFHLYHPSLKDFLVAEYQTIPGYDALQRNADERIAEVCLTYLNFDIFGSTYVNSEKELKSVMKGFPLLQYASRNWGHHFSIASENRDDGILIQQLLQTFLRTEAAMSLSLQVIFRRISFPYLSQPPGAPTALHIFAAHNLTDLAKSLTDSEHLIACPDRALLCPIHYATFRENKEMAMWLLHCYDAHFERNKLIRHLLRDDEFSFLHMFATRDWDEGISLLLSFGCDCRVADNHASTPLHYAAFFGATSAAEVLLNAGADPTALDDSGDTPLNRAVSSKNVEIVMEIFKHDDGKNISKCLRSVTLAAHWIGAVLSVYRQFAFDPSLQGETFLDYLPVYTREFVLLLETIKKFRWSPADELSSLEQEKQGTAIEAIVRGLNEVYDGFRPNYNPAPFFYHGHRYIRIDNERSKAEASKYLDDNKELRPSFYEDVIAYYANLESNEIDDLIEDDPLPVCSNRQEGDNDRMWESIRSLHFGLATEAFPRFLDKTIRDNWVDESLEQLRETLEPLYYKREALGENTAQVRIVDKEIEVYEVAWKMVHAMLDIPFERTVWEEKQYQQEKWSNARRMAASEEVMSDDGSEDSWHTANDAALDEEDSDSACRIGEAES</sequence>
<keyword evidence="6" id="KW-1185">Reference proteome</keyword>
<dbReference type="Pfam" id="PF24883">
    <property type="entry name" value="NPHP3_N"/>
    <property type="match status" value="1"/>
</dbReference>
<dbReference type="PROSITE" id="PS50297">
    <property type="entry name" value="ANK_REP_REGION"/>
    <property type="match status" value="1"/>
</dbReference>
<evidence type="ECO:0000256" key="2">
    <source>
        <dbReference type="PROSITE-ProRule" id="PRU00023"/>
    </source>
</evidence>
<dbReference type="Proteomes" id="UP000781932">
    <property type="component" value="Unassembled WGS sequence"/>
</dbReference>
<protein>
    <submittedName>
        <fullName evidence="5">Ankyrin unc44</fullName>
    </submittedName>
</protein>
<evidence type="ECO:0000256" key="3">
    <source>
        <dbReference type="SAM" id="MobiDB-lite"/>
    </source>
</evidence>
<dbReference type="OrthoDB" id="7464126at2759"/>
<dbReference type="SUPFAM" id="SSF48403">
    <property type="entry name" value="Ankyrin repeat"/>
    <property type="match status" value="1"/>
</dbReference>
<evidence type="ECO:0000259" key="4">
    <source>
        <dbReference type="Pfam" id="PF24883"/>
    </source>
</evidence>
<comment type="caution">
    <text evidence="5">The sequence shown here is derived from an EMBL/GenBank/DDBJ whole genome shotgun (WGS) entry which is preliminary data.</text>
</comment>
<dbReference type="PANTHER" id="PTHR10039:SF14">
    <property type="entry name" value="NACHT DOMAIN-CONTAINING PROTEIN"/>
    <property type="match status" value="1"/>
</dbReference>
<dbReference type="EMBL" id="JAATWM020000034">
    <property type="protein sequence ID" value="KAF9872988.1"/>
    <property type="molecule type" value="Genomic_DNA"/>
</dbReference>
<dbReference type="SUPFAM" id="SSF52540">
    <property type="entry name" value="P-loop containing nucleoside triphosphate hydrolases"/>
    <property type="match status" value="1"/>
</dbReference>
<accession>A0A9P6HY53</accession>
<feature type="region of interest" description="Disordered" evidence="3">
    <location>
        <begin position="1220"/>
        <end position="1262"/>
    </location>
</feature>
<name>A0A9P6HY53_9PEZI</name>
<dbReference type="Gene3D" id="1.25.40.20">
    <property type="entry name" value="Ankyrin repeat-containing domain"/>
    <property type="match status" value="1"/>
</dbReference>
<feature type="domain" description="Nephrocystin 3-like N-terminal" evidence="4">
    <location>
        <begin position="307"/>
        <end position="477"/>
    </location>
</feature>
<dbReference type="InterPro" id="IPR027417">
    <property type="entry name" value="P-loop_NTPase"/>
</dbReference>
<gene>
    <name evidence="5" type="ORF">CkaCkLH20_09498</name>
</gene>
<keyword evidence="2" id="KW-0040">ANK repeat</keyword>
<evidence type="ECO:0000313" key="6">
    <source>
        <dbReference type="Proteomes" id="UP000781932"/>
    </source>
</evidence>
<evidence type="ECO:0000256" key="1">
    <source>
        <dbReference type="ARBA" id="ARBA00022737"/>
    </source>
</evidence>
<reference evidence="5" key="2">
    <citation type="submission" date="2020-11" db="EMBL/GenBank/DDBJ databases">
        <title>Whole genome sequencing of Colletotrichum sp.</title>
        <authorList>
            <person name="Li H."/>
        </authorList>
    </citation>
    <scope>NUCLEOTIDE SEQUENCE</scope>
    <source>
        <strain evidence="5">CkLH20</strain>
    </source>
</reference>
<dbReference type="PROSITE" id="PS50088">
    <property type="entry name" value="ANK_REPEAT"/>
    <property type="match status" value="1"/>
</dbReference>
<evidence type="ECO:0000313" key="5">
    <source>
        <dbReference type="EMBL" id="KAF9872988.1"/>
    </source>
</evidence>